<feature type="region of interest" description="Disordered" evidence="4">
    <location>
        <begin position="208"/>
        <end position="311"/>
    </location>
</feature>
<gene>
    <name evidence="6" type="ORF">PPNO1_LOCUS1608</name>
</gene>
<dbReference type="GO" id="GO:0005829">
    <property type="term" value="C:cytosol"/>
    <property type="evidence" value="ECO:0007669"/>
    <property type="project" value="TreeGrafter"/>
</dbReference>
<dbReference type="PANTHER" id="PTHR23117:SF13">
    <property type="entry name" value="GUANYLATE KINASE"/>
    <property type="match status" value="1"/>
</dbReference>
<dbReference type="OrthoDB" id="10257415at2759"/>
<dbReference type="Proteomes" id="UP000838763">
    <property type="component" value="Unassembled WGS sequence"/>
</dbReference>
<evidence type="ECO:0000256" key="1">
    <source>
        <dbReference type="ARBA" id="ARBA00005790"/>
    </source>
</evidence>
<feature type="compositionally biased region" description="Polar residues" evidence="4">
    <location>
        <begin position="212"/>
        <end position="223"/>
    </location>
</feature>
<evidence type="ECO:0000256" key="4">
    <source>
        <dbReference type="SAM" id="MobiDB-lite"/>
    </source>
</evidence>
<evidence type="ECO:0000256" key="2">
    <source>
        <dbReference type="ARBA" id="ARBA00022679"/>
    </source>
</evidence>
<comment type="similarity">
    <text evidence="1">Belongs to the guanylate kinase family.</text>
</comment>
<dbReference type="Pfam" id="PF00625">
    <property type="entry name" value="Guanylate_kin"/>
    <property type="match status" value="1"/>
</dbReference>
<feature type="domain" description="Guanylate kinase-like" evidence="5">
    <location>
        <begin position="89"/>
        <end position="190"/>
    </location>
</feature>
<name>A0A9P1GXQ5_9PEZI</name>
<dbReference type="SMART" id="SM00072">
    <property type="entry name" value="GuKc"/>
    <property type="match status" value="1"/>
</dbReference>
<dbReference type="Gene3D" id="3.40.50.300">
    <property type="entry name" value="P-loop containing nucleotide triphosphate hydrolases"/>
    <property type="match status" value="1"/>
</dbReference>
<dbReference type="InterPro" id="IPR008145">
    <property type="entry name" value="GK/Ca_channel_bsu"/>
</dbReference>
<proteinExistence type="inferred from homology"/>
<accession>A0A9P1GXQ5</accession>
<dbReference type="InterPro" id="IPR027417">
    <property type="entry name" value="P-loop_NTPase"/>
</dbReference>
<dbReference type="SUPFAM" id="SSF52540">
    <property type="entry name" value="P-loop containing nucleoside triphosphate hydrolases"/>
    <property type="match status" value="1"/>
</dbReference>
<dbReference type="EMBL" id="CALLCH030000003">
    <property type="protein sequence ID" value="CAI4211835.1"/>
    <property type="molecule type" value="Genomic_DNA"/>
</dbReference>
<evidence type="ECO:0000313" key="6">
    <source>
        <dbReference type="EMBL" id="CAI4211835.1"/>
    </source>
</evidence>
<dbReference type="InterPro" id="IPR021861">
    <property type="entry name" value="THO_THOC1"/>
</dbReference>
<sequence>MERLKNSDRYALPELASFQRKIEDDDFEIEMPTNAQTKAAAIEGKASKSWRALRIAGRSKLAAFDRIDDPDKIGDDEVTAGPDDMPEDKSLVVVISAATTDTDRSKPIVEGLMGKIPGVFKRVVRHAAREAREGESGGRDYTFVTAEAFSVMVGNDQFIEFGEVDGVGYGTSRRAVEAAAEKGKVPVLEVPLGIHDFVYGRIEEDVEVGDATSGNDDQPQVQQEPLEMAEDTPASADDAMAVDDEQGEEENREEKKEDEEDVAELEPQPQPEPEPELELEEEKAGHAQDEDDGDDSFEGVEMPEEDDEMEE</sequence>
<reference evidence="6" key="1">
    <citation type="submission" date="2022-11" db="EMBL/GenBank/DDBJ databases">
        <authorList>
            <person name="Scott C."/>
            <person name="Bruce N."/>
        </authorList>
    </citation>
    <scope>NUCLEOTIDE SEQUENCE</scope>
</reference>
<feature type="compositionally biased region" description="Acidic residues" evidence="4">
    <location>
        <begin position="240"/>
        <end position="264"/>
    </location>
</feature>
<dbReference type="Pfam" id="PF11957">
    <property type="entry name" value="efThoc1"/>
    <property type="match status" value="1"/>
</dbReference>
<dbReference type="AlphaFoldDB" id="A0A9P1GXQ5"/>
<keyword evidence="7" id="KW-1185">Reference proteome</keyword>
<evidence type="ECO:0000256" key="3">
    <source>
        <dbReference type="ARBA" id="ARBA00022777"/>
    </source>
</evidence>
<organism evidence="6 7">
    <name type="scientific">Parascedosporium putredinis</name>
    <dbReference type="NCBI Taxonomy" id="1442378"/>
    <lineage>
        <taxon>Eukaryota</taxon>
        <taxon>Fungi</taxon>
        <taxon>Dikarya</taxon>
        <taxon>Ascomycota</taxon>
        <taxon>Pezizomycotina</taxon>
        <taxon>Sordariomycetes</taxon>
        <taxon>Hypocreomycetidae</taxon>
        <taxon>Microascales</taxon>
        <taxon>Microascaceae</taxon>
        <taxon>Parascedosporium</taxon>
    </lineage>
</organism>
<dbReference type="InterPro" id="IPR008144">
    <property type="entry name" value="Guanylate_kin-like_dom"/>
</dbReference>
<feature type="compositionally biased region" description="Acidic residues" evidence="4">
    <location>
        <begin position="289"/>
        <end position="311"/>
    </location>
</feature>
<dbReference type="PROSITE" id="PS50052">
    <property type="entry name" value="GUANYLATE_KINASE_2"/>
    <property type="match status" value="1"/>
</dbReference>
<protein>
    <recommendedName>
        <fullName evidence="5">Guanylate kinase-like domain-containing protein</fullName>
    </recommendedName>
</protein>
<keyword evidence="3" id="KW-0418">Kinase</keyword>
<comment type="caution">
    <text evidence="6">The sequence shown here is derived from an EMBL/GenBank/DDBJ whole genome shotgun (WGS) entry which is preliminary data.</text>
</comment>
<keyword evidence="2" id="KW-0808">Transferase</keyword>
<dbReference type="GO" id="GO:0004385">
    <property type="term" value="F:GMP kinase activity"/>
    <property type="evidence" value="ECO:0007669"/>
    <property type="project" value="TreeGrafter"/>
</dbReference>
<dbReference type="PANTHER" id="PTHR23117">
    <property type="entry name" value="GUANYLATE KINASE-RELATED"/>
    <property type="match status" value="1"/>
</dbReference>
<evidence type="ECO:0000259" key="5">
    <source>
        <dbReference type="PROSITE" id="PS50052"/>
    </source>
</evidence>
<evidence type="ECO:0000313" key="7">
    <source>
        <dbReference type="Proteomes" id="UP000838763"/>
    </source>
</evidence>